<dbReference type="STRING" id="1344416.A0A138ZYR0"/>
<evidence type="ECO:0000313" key="1">
    <source>
        <dbReference type="EMBL" id="KXS09644.1"/>
    </source>
</evidence>
<dbReference type="OrthoDB" id="2544694at2759"/>
<proteinExistence type="inferred from homology"/>
<reference evidence="1 2" key="1">
    <citation type="journal article" date="2015" name="Genome Biol. Evol.">
        <title>Phylogenomic analyses indicate that early fungi evolved digesting cell walls of algal ancestors of land plants.</title>
        <authorList>
            <person name="Chang Y."/>
            <person name="Wang S."/>
            <person name="Sekimoto S."/>
            <person name="Aerts A.L."/>
            <person name="Choi C."/>
            <person name="Clum A."/>
            <person name="LaButti K.M."/>
            <person name="Lindquist E.A."/>
            <person name="Yee Ngan C."/>
            <person name="Ohm R.A."/>
            <person name="Salamov A.A."/>
            <person name="Grigoriev I.V."/>
            <person name="Spatafora J.W."/>
            <person name="Berbee M.L."/>
        </authorList>
    </citation>
    <scope>NUCLEOTIDE SEQUENCE [LARGE SCALE GENOMIC DNA]</scope>
    <source>
        <strain evidence="1 2">JEL478</strain>
    </source>
</reference>
<dbReference type="PANTHER" id="PTHR37315">
    <property type="entry name" value="UPF0311 PROTEIN BLR7842"/>
    <property type="match status" value="1"/>
</dbReference>
<evidence type="ECO:0000313" key="2">
    <source>
        <dbReference type="Proteomes" id="UP000070544"/>
    </source>
</evidence>
<dbReference type="Gene3D" id="2.40.160.20">
    <property type="match status" value="1"/>
</dbReference>
<dbReference type="AlphaFoldDB" id="A0A138ZYR0"/>
<name>A0A138ZYR0_GONPJ</name>
<sequence>MAQSRAESVPAAPSLEFAFAIDAKVDPPTAIGGPTGTSALTFQRHFVPITGGTVTGPLLEGAVLPHSGDFLTKEYIEEADGRTSVVYSVHARYLIRANDGAVIEIDNKGFWVGTKEQDDSSAASDPKTYYFRTQPVFRTTAPAYQWLTRTIFVGTAEDHLDGYIRIKLYKVL</sequence>
<dbReference type="InterPro" id="IPR020915">
    <property type="entry name" value="UPF0311"/>
</dbReference>
<protein>
    <submittedName>
        <fullName evidence="1">Uncharacterized protein</fullName>
    </submittedName>
</protein>
<keyword evidence="2" id="KW-1185">Reference proteome</keyword>
<dbReference type="OMA" id="TNEGYGR"/>
<accession>A0A138ZYR0</accession>
<dbReference type="EMBL" id="KQ965857">
    <property type="protein sequence ID" value="KXS09644.1"/>
    <property type="molecule type" value="Genomic_DNA"/>
</dbReference>
<dbReference type="Proteomes" id="UP000070544">
    <property type="component" value="Unassembled WGS sequence"/>
</dbReference>
<dbReference type="HAMAP" id="MF_00775">
    <property type="entry name" value="UPF0311"/>
    <property type="match status" value="1"/>
</dbReference>
<organism evidence="1 2">
    <name type="scientific">Gonapodya prolifera (strain JEL478)</name>
    <name type="common">Monoblepharis prolifera</name>
    <dbReference type="NCBI Taxonomy" id="1344416"/>
    <lineage>
        <taxon>Eukaryota</taxon>
        <taxon>Fungi</taxon>
        <taxon>Fungi incertae sedis</taxon>
        <taxon>Chytridiomycota</taxon>
        <taxon>Chytridiomycota incertae sedis</taxon>
        <taxon>Monoblepharidomycetes</taxon>
        <taxon>Monoblepharidales</taxon>
        <taxon>Gonapodyaceae</taxon>
        <taxon>Gonapodya</taxon>
    </lineage>
</organism>
<dbReference type="PANTHER" id="PTHR37315:SF1">
    <property type="entry name" value="UPF0311 PROTEIN BLR7842"/>
    <property type="match status" value="1"/>
</dbReference>
<dbReference type="Pfam" id="PF11578">
    <property type="entry name" value="DUF3237"/>
    <property type="match status" value="1"/>
</dbReference>
<gene>
    <name evidence="1" type="ORF">M427DRAFT_63832</name>
</gene>